<evidence type="ECO:0000256" key="2">
    <source>
        <dbReference type="PROSITE-ProRule" id="PRU00169"/>
    </source>
</evidence>
<feature type="compositionally biased region" description="Low complexity" evidence="3">
    <location>
        <begin position="169"/>
        <end position="179"/>
    </location>
</feature>
<dbReference type="SUPFAM" id="SSF52172">
    <property type="entry name" value="CheY-like"/>
    <property type="match status" value="1"/>
</dbReference>
<dbReference type="AlphaFoldDB" id="A0A917PBT2"/>
<dbReference type="Proteomes" id="UP000635726">
    <property type="component" value="Unassembled WGS sequence"/>
</dbReference>
<feature type="region of interest" description="Disordered" evidence="3">
    <location>
        <begin position="126"/>
        <end position="195"/>
    </location>
</feature>
<dbReference type="Gene3D" id="3.30.450.30">
    <property type="entry name" value="Dynein light chain 2a, cytoplasmic"/>
    <property type="match status" value="1"/>
</dbReference>
<dbReference type="InterPro" id="IPR001789">
    <property type="entry name" value="Sig_transdc_resp-reg_receiver"/>
</dbReference>
<feature type="modified residue" description="4-aspartylphosphate" evidence="2">
    <location>
        <position position="53"/>
    </location>
</feature>
<dbReference type="RefSeq" id="WP_188961437.1">
    <property type="nucleotide sequence ID" value="NZ_BMOE01000003.1"/>
</dbReference>
<keyword evidence="1 2" id="KW-0597">Phosphoprotein</keyword>
<dbReference type="PANTHER" id="PTHR44591:SF3">
    <property type="entry name" value="RESPONSE REGULATORY DOMAIN-CONTAINING PROTEIN"/>
    <property type="match status" value="1"/>
</dbReference>
<dbReference type="Gene3D" id="3.40.50.2300">
    <property type="match status" value="1"/>
</dbReference>
<keyword evidence="6" id="KW-1185">Reference proteome</keyword>
<sequence>MTRILVVDDSLSIRKALEKILSQTAVVHVANSAEDALAQLHAGLEPPDLIVSDVLMPGMSGFELAHELRLLPATLRTPVLLMSGIIDDDVHHQAQEVHARGVIRKPFTAEELMPVIHAALSGAPGVSAESAPVQAPPAVPEEPELLSGPGPVHADPAPEPVPAAPVSPAPRTAATQPAASAPPPVTPAPAPVAPAPSAHQALLDTLTQKPGVLGALVLTRHGEVQAHSGDLAVAPADLAMYARFFASTAGTLGNRMERGALSGLQLEYAGGTLLLLPLDDADLLVTLLKDVNSSQMVRFALRRHLTTA</sequence>
<evidence type="ECO:0000259" key="4">
    <source>
        <dbReference type="PROSITE" id="PS50110"/>
    </source>
</evidence>
<evidence type="ECO:0000256" key="1">
    <source>
        <dbReference type="ARBA" id="ARBA00022553"/>
    </source>
</evidence>
<gene>
    <name evidence="5" type="ORF">GCM10008939_12730</name>
</gene>
<dbReference type="InterPro" id="IPR050595">
    <property type="entry name" value="Bact_response_regulator"/>
</dbReference>
<dbReference type="PROSITE" id="PS50110">
    <property type="entry name" value="RESPONSE_REGULATORY"/>
    <property type="match status" value="1"/>
</dbReference>
<dbReference type="SMART" id="SM00448">
    <property type="entry name" value="REC"/>
    <property type="match status" value="1"/>
</dbReference>
<evidence type="ECO:0000313" key="5">
    <source>
        <dbReference type="EMBL" id="GGJ69794.1"/>
    </source>
</evidence>
<dbReference type="SUPFAM" id="SSF103196">
    <property type="entry name" value="Roadblock/LC7 domain"/>
    <property type="match status" value="1"/>
</dbReference>
<evidence type="ECO:0000313" key="6">
    <source>
        <dbReference type="Proteomes" id="UP000635726"/>
    </source>
</evidence>
<dbReference type="Pfam" id="PF00072">
    <property type="entry name" value="Response_reg"/>
    <property type="match status" value="1"/>
</dbReference>
<dbReference type="CDD" id="cd00156">
    <property type="entry name" value="REC"/>
    <property type="match status" value="1"/>
</dbReference>
<feature type="domain" description="Response regulatory" evidence="4">
    <location>
        <begin position="3"/>
        <end position="120"/>
    </location>
</feature>
<dbReference type="EMBL" id="BMOE01000003">
    <property type="protein sequence ID" value="GGJ69794.1"/>
    <property type="molecule type" value="Genomic_DNA"/>
</dbReference>
<organism evidence="5 6">
    <name type="scientific">Deinococcus aquiradiocola</name>
    <dbReference type="NCBI Taxonomy" id="393059"/>
    <lineage>
        <taxon>Bacteria</taxon>
        <taxon>Thermotogati</taxon>
        <taxon>Deinococcota</taxon>
        <taxon>Deinococci</taxon>
        <taxon>Deinococcales</taxon>
        <taxon>Deinococcaceae</taxon>
        <taxon>Deinococcus</taxon>
    </lineage>
</organism>
<evidence type="ECO:0000256" key="3">
    <source>
        <dbReference type="SAM" id="MobiDB-lite"/>
    </source>
</evidence>
<protein>
    <submittedName>
        <fullName evidence="5">Transcriptional regulator</fullName>
    </submittedName>
</protein>
<dbReference type="InterPro" id="IPR011006">
    <property type="entry name" value="CheY-like_superfamily"/>
</dbReference>
<dbReference type="GO" id="GO:0000160">
    <property type="term" value="P:phosphorelay signal transduction system"/>
    <property type="evidence" value="ECO:0007669"/>
    <property type="project" value="InterPro"/>
</dbReference>
<accession>A0A917PBT2</accession>
<proteinExistence type="predicted"/>
<name>A0A917PBT2_9DEIO</name>
<feature type="compositionally biased region" description="Pro residues" evidence="3">
    <location>
        <begin position="157"/>
        <end position="168"/>
    </location>
</feature>
<comment type="caution">
    <text evidence="5">The sequence shown here is derived from an EMBL/GenBank/DDBJ whole genome shotgun (WGS) entry which is preliminary data.</text>
</comment>
<dbReference type="InterPro" id="IPR004942">
    <property type="entry name" value="Roadblock/LAMTOR2_dom"/>
</dbReference>
<dbReference type="SMART" id="SM00960">
    <property type="entry name" value="Robl_LC7"/>
    <property type="match status" value="1"/>
</dbReference>
<reference evidence="5" key="1">
    <citation type="journal article" date="2014" name="Int. J. Syst. Evol. Microbiol.">
        <title>Complete genome sequence of Corynebacterium casei LMG S-19264T (=DSM 44701T), isolated from a smear-ripened cheese.</title>
        <authorList>
            <consortium name="US DOE Joint Genome Institute (JGI-PGF)"/>
            <person name="Walter F."/>
            <person name="Albersmeier A."/>
            <person name="Kalinowski J."/>
            <person name="Ruckert C."/>
        </authorList>
    </citation>
    <scope>NUCLEOTIDE SEQUENCE</scope>
    <source>
        <strain evidence="5">JCM 14371</strain>
    </source>
</reference>
<feature type="compositionally biased region" description="Low complexity" evidence="3">
    <location>
        <begin position="145"/>
        <end position="155"/>
    </location>
</feature>
<reference evidence="5" key="2">
    <citation type="submission" date="2020-09" db="EMBL/GenBank/DDBJ databases">
        <authorList>
            <person name="Sun Q."/>
            <person name="Ohkuma M."/>
        </authorList>
    </citation>
    <scope>NUCLEOTIDE SEQUENCE</scope>
    <source>
        <strain evidence="5">JCM 14371</strain>
    </source>
</reference>
<feature type="compositionally biased region" description="Pro residues" evidence="3">
    <location>
        <begin position="180"/>
        <end position="194"/>
    </location>
</feature>
<dbReference type="PANTHER" id="PTHR44591">
    <property type="entry name" value="STRESS RESPONSE REGULATOR PROTEIN 1"/>
    <property type="match status" value="1"/>
</dbReference>